<evidence type="ECO:0000256" key="3">
    <source>
        <dbReference type="ARBA" id="ARBA00022475"/>
    </source>
</evidence>
<feature type="transmembrane region" description="Helical" evidence="7">
    <location>
        <begin position="112"/>
        <end position="131"/>
    </location>
</feature>
<dbReference type="InterPro" id="IPR007140">
    <property type="entry name" value="DUF350"/>
</dbReference>
<dbReference type="Pfam" id="PF03994">
    <property type="entry name" value="DUF350"/>
    <property type="match status" value="1"/>
</dbReference>
<keyword evidence="4 7" id="KW-0812">Transmembrane</keyword>
<feature type="transmembrane region" description="Helical" evidence="7">
    <location>
        <begin position="53"/>
        <end position="72"/>
    </location>
</feature>
<evidence type="ECO:0000256" key="2">
    <source>
        <dbReference type="ARBA" id="ARBA00005779"/>
    </source>
</evidence>
<comment type="similarity">
    <text evidence="2">Belongs to the UPF0719 family.</text>
</comment>
<keyword evidence="5 7" id="KW-1133">Transmembrane helix</keyword>
<evidence type="ECO:0000256" key="5">
    <source>
        <dbReference type="ARBA" id="ARBA00022989"/>
    </source>
</evidence>
<dbReference type="PANTHER" id="PTHR40043">
    <property type="entry name" value="UPF0719 INNER MEMBRANE PROTEIN YJFL"/>
    <property type="match status" value="1"/>
</dbReference>
<comment type="subcellular location">
    <subcellularLocation>
        <location evidence="1">Cell membrane</location>
        <topology evidence="1">Multi-pass membrane protein</topology>
    </subcellularLocation>
</comment>
<feature type="transmembrane region" description="Helical" evidence="7">
    <location>
        <begin position="78"/>
        <end position="100"/>
    </location>
</feature>
<comment type="caution">
    <text evidence="8">The sequence shown here is derived from an EMBL/GenBank/DDBJ whole genome shotgun (WGS) entry which is preliminary data.</text>
</comment>
<evidence type="ECO:0000313" key="8">
    <source>
        <dbReference type="EMBL" id="PKB25092.1"/>
    </source>
</evidence>
<keyword evidence="9" id="KW-1185">Reference proteome</keyword>
<protein>
    <submittedName>
        <fullName evidence="8">Putative membrane protein</fullName>
    </submittedName>
</protein>
<dbReference type="AlphaFoldDB" id="A0A2N0I1M5"/>
<reference evidence="8 9" key="1">
    <citation type="submission" date="2017-11" db="EMBL/GenBank/DDBJ databases">
        <title>Genomic Encyclopedia of Type Strains, Phase III (KMG-III): the genomes of soil and plant-associated and newly described type strains.</title>
        <authorList>
            <person name="Whitman W."/>
        </authorList>
    </citation>
    <scope>NUCLEOTIDE SEQUENCE [LARGE SCALE GENOMIC DNA]</scope>
    <source>
        <strain evidence="8 9">CGMCC 1.12274</strain>
    </source>
</reference>
<evidence type="ECO:0000256" key="6">
    <source>
        <dbReference type="ARBA" id="ARBA00023136"/>
    </source>
</evidence>
<gene>
    <name evidence="8" type="ORF">B0I00_0273</name>
</gene>
<dbReference type="PANTHER" id="PTHR40043:SF1">
    <property type="entry name" value="UPF0719 INNER MEMBRANE PROTEIN YJFL"/>
    <property type="match status" value="1"/>
</dbReference>
<keyword evidence="3" id="KW-1003">Cell membrane</keyword>
<evidence type="ECO:0000256" key="4">
    <source>
        <dbReference type="ARBA" id="ARBA00022692"/>
    </source>
</evidence>
<dbReference type="GO" id="GO:0005886">
    <property type="term" value="C:plasma membrane"/>
    <property type="evidence" value="ECO:0007669"/>
    <property type="project" value="UniProtKB-SubCell"/>
</dbReference>
<dbReference type="OrthoDB" id="5573330at2"/>
<name>A0A2N0I1M5_9SPHN</name>
<accession>A0A2N0I1M5</accession>
<evidence type="ECO:0000313" key="9">
    <source>
        <dbReference type="Proteomes" id="UP000232587"/>
    </source>
</evidence>
<dbReference type="Proteomes" id="UP000232587">
    <property type="component" value="Unassembled WGS sequence"/>
</dbReference>
<evidence type="ECO:0000256" key="1">
    <source>
        <dbReference type="ARBA" id="ARBA00004651"/>
    </source>
</evidence>
<organism evidence="8 9">
    <name type="scientific">Novosphingobium kunmingense</name>
    <dbReference type="NCBI Taxonomy" id="1211806"/>
    <lineage>
        <taxon>Bacteria</taxon>
        <taxon>Pseudomonadati</taxon>
        <taxon>Pseudomonadota</taxon>
        <taxon>Alphaproteobacteria</taxon>
        <taxon>Sphingomonadales</taxon>
        <taxon>Sphingomonadaceae</taxon>
        <taxon>Novosphingobium</taxon>
    </lineage>
</organism>
<dbReference type="EMBL" id="PHUF01000002">
    <property type="protein sequence ID" value="PKB25092.1"/>
    <property type="molecule type" value="Genomic_DNA"/>
</dbReference>
<sequence length="135" mass="14241">MFAYFLAALPHFLAYFASAAALAALFLFLYSMATPHREFALIREGNTAAACQLTGTFIGFCIPVAMVIGHSVNLADMLLWGLVAGLVQLAVFVVIARFLFKAISDRITEGCVASGVFVGGMGLGMGILQAACMVP</sequence>
<proteinExistence type="inferred from homology"/>
<evidence type="ECO:0000256" key="7">
    <source>
        <dbReference type="SAM" id="Phobius"/>
    </source>
</evidence>
<keyword evidence="6 7" id="KW-0472">Membrane</keyword>
<dbReference type="RefSeq" id="WP_100865568.1">
    <property type="nucleotide sequence ID" value="NZ_PHUF01000002.1"/>
</dbReference>
<feature type="transmembrane region" description="Helical" evidence="7">
    <location>
        <begin position="12"/>
        <end position="32"/>
    </location>
</feature>